<dbReference type="Proteomes" id="UP001152795">
    <property type="component" value="Unassembled WGS sequence"/>
</dbReference>
<evidence type="ECO:0000313" key="2">
    <source>
        <dbReference type="Proteomes" id="UP001152795"/>
    </source>
</evidence>
<dbReference type="EMBL" id="CACRXK020000793">
    <property type="protein sequence ID" value="CAB3984848.1"/>
    <property type="molecule type" value="Genomic_DNA"/>
</dbReference>
<gene>
    <name evidence="1" type="ORF">PACLA_8A046247</name>
</gene>
<protein>
    <submittedName>
        <fullName evidence="1">Uncharacterized protein</fullName>
    </submittedName>
</protein>
<dbReference type="AlphaFoldDB" id="A0A6S7FYT2"/>
<reference evidence="1" key="1">
    <citation type="submission" date="2020-04" db="EMBL/GenBank/DDBJ databases">
        <authorList>
            <person name="Alioto T."/>
            <person name="Alioto T."/>
            <person name="Gomez Garrido J."/>
        </authorList>
    </citation>
    <scope>NUCLEOTIDE SEQUENCE</scope>
    <source>
        <strain evidence="1">A484AB</strain>
    </source>
</reference>
<keyword evidence="2" id="KW-1185">Reference proteome</keyword>
<accession>A0A6S7FYT2</accession>
<name>A0A6S7FYT2_PARCT</name>
<proteinExistence type="predicted"/>
<comment type="caution">
    <text evidence="1">The sequence shown here is derived from an EMBL/GenBank/DDBJ whole genome shotgun (WGS) entry which is preliminary data.</text>
</comment>
<sequence>MPEYLTADQLKQILDEKLDQKLIPLNLKVSELSSILDDAMNFMDFINLANYKYEEVITKLKSREIERIEIQEENKILKRALQQIESQLLQLKNSYFDLEKYTLARECVEIQDIPAP</sequence>
<organism evidence="1 2">
    <name type="scientific">Paramuricea clavata</name>
    <name type="common">Red gorgonian</name>
    <name type="synonym">Violescent sea-whip</name>
    <dbReference type="NCBI Taxonomy" id="317549"/>
    <lineage>
        <taxon>Eukaryota</taxon>
        <taxon>Metazoa</taxon>
        <taxon>Cnidaria</taxon>
        <taxon>Anthozoa</taxon>
        <taxon>Octocorallia</taxon>
        <taxon>Malacalcyonacea</taxon>
        <taxon>Plexauridae</taxon>
        <taxon>Paramuricea</taxon>
    </lineage>
</organism>
<evidence type="ECO:0000313" key="1">
    <source>
        <dbReference type="EMBL" id="CAB3984848.1"/>
    </source>
</evidence>